<accession>A0A6P0C6Z7</accession>
<dbReference type="Gene3D" id="1.10.340.30">
    <property type="entry name" value="Hypothetical protein, domain 2"/>
    <property type="match status" value="1"/>
</dbReference>
<evidence type="ECO:0000313" key="7">
    <source>
        <dbReference type="Proteomes" id="UP000468591"/>
    </source>
</evidence>
<evidence type="ECO:0000259" key="5">
    <source>
        <dbReference type="SMART" id="SM00478"/>
    </source>
</evidence>
<name>A0A6P0C6Z7_9RHOB</name>
<evidence type="ECO:0000256" key="2">
    <source>
        <dbReference type="ARBA" id="ARBA00012000"/>
    </source>
</evidence>
<comment type="catalytic activity">
    <reaction evidence="1">
        <text>Hydrolysis of alkylated DNA, releasing 3-methyladenine, 3-methylguanine, 7-methylguanine and 7-methyladenine.</text>
        <dbReference type="EC" id="3.2.2.21"/>
    </reaction>
</comment>
<dbReference type="EMBL" id="JAABNT010000001">
    <property type="protein sequence ID" value="NEK20916.1"/>
    <property type="molecule type" value="Genomic_DNA"/>
</dbReference>
<dbReference type="GO" id="GO:0032993">
    <property type="term" value="C:protein-DNA complex"/>
    <property type="evidence" value="ECO:0007669"/>
    <property type="project" value="TreeGrafter"/>
</dbReference>
<dbReference type="GO" id="GO:0032131">
    <property type="term" value="F:alkylated DNA binding"/>
    <property type="evidence" value="ECO:0007669"/>
    <property type="project" value="TreeGrafter"/>
</dbReference>
<dbReference type="InterPro" id="IPR003265">
    <property type="entry name" value="HhH-GPD_domain"/>
</dbReference>
<keyword evidence="7" id="KW-1185">Reference proteome</keyword>
<sequence length="211" mass="22902">MRSAPRRIETDADVAEGAAWLCAREPRFTSALRQTGPLPLRLRPDGFAGLLDIIISQQVSVASANAIRERMQAAGLMSEDAVRGAGDAGLRAAGLSRPKARYALILADEDIDYAGLHGLDDADVFDRLTQITGVGPWTAQIYGMFCMGRADMFPPGDLALQVAAQSLFGLPERPKPEALAEMAQDWTPWRSVAARALFAYYRILKNREGLG</sequence>
<dbReference type="GO" id="GO:0008725">
    <property type="term" value="F:DNA-3-methyladenine glycosylase activity"/>
    <property type="evidence" value="ECO:0007669"/>
    <property type="project" value="TreeGrafter"/>
</dbReference>
<gene>
    <name evidence="6" type="ORF">GV827_00680</name>
</gene>
<dbReference type="InterPro" id="IPR051912">
    <property type="entry name" value="Alkylbase_DNA_Glycosylase/TA"/>
</dbReference>
<dbReference type="EC" id="3.2.2.21" evidence="2"/>
<keyword evidence="3" id="KW-0227">DNA damage</keyword>
<dbReference type="AlphaFoldDB" id="A0A6P0C6Z7"/>
<evidence type="ECO:0000256" key="4">
    <source>
        <dbReference type="ARBA" id="ARBA00023204"/>
    </source>
</evidence>
<proteinExistence type="predicted"/>
<dbReference type="PANTHER" id="PTHR43003:SF5">
    <property type="entry name" value="DNA-3-METHYLADENINE GLYCOSYLASE"/>
    <property type="match status" value="1"/>
</dbReference>
<organism evidence="6 7">
    <name type="scientific">Sulfitobacter sediminilitoris</name>
    <dbReference type="NCBI Taxonomy" id="2698830"/>
    <lineage>
        <taxon>Bacteria</taxon>
        <taxon>Pseudomonadati</taxon>
        <taxon>Pseudomonadota</taxon>
        <taxon>Alphaproteobacteria</taxon>
        <taxon>Rhodobacterales</taxon>
        <taxon>Roseobacteraceae</taxon>
        <taxon>Sulfitobacter</taxon>
    </lineage>
</organism>
<dbReference type="InterPro" id="IPR011257">
    <property type="entry name" value="DNA_glycosylase"/>
</dbReference>
<evidence type="ECO:0000313" key="6">
    <source>
        <dbReference type="EMBL" id="NEK20916.1"/>
    </source>
</evidence>
<dbReference type="Pfam" id="PF00730">
    <property type="entry name" value="HhH-GPD"/>
    <property type="match status" value="1"/>
</dbReference>
<comment type="caution">
    <text evidence="6">The sequence shown here is derived from an EMBL/GenBank/DDBJ whole genome shotgun (WGS) entry which is preliminary data.</text>
</comment>
<feature type="domain" description="HhH-GPD" evidence="5">
    <location>
        <begin position="55"/>
        <end position="203"/>
    </location>
</feature>
<dbReference type="CDD" id="cd00056">
    <property type="entry name" value="ENDO3c"/>
    <property type="match status" value="1"/>
</dbReference>
<evidence type="ECO:0000256" key="1">
    <source>
        <dbReference type="ARBA" id="ARBA00000086"/>
    </source>
</evidence>
<dbReference type="SUPFAM" id="SSF48150">
    <property type="entry name" value="DNA-glycosylase"/>
    <property type="match status" value="1"/>
</dbReference>
<keyword evidence="4" id="KW-0234">DNA repair</keyword>
<dbReference type="GO" id="GO:0006285">
    <property type="term" value="P:base-excision repair, AP site formation"/>
    <property type="evidence" value="ECO:0007669"/>
    <property type="project" value="TreeGrafter"/>
</dbReference>
<protein>
    <recommendedName>
        <fullName evidence="2">DNA-3-methyladenine glycosylase II</fullName>
        <ecNumber evidence="2">3.2.2.21</ecNumber>
    </recommendedName>
</protein>
<dbReference type="GO" id="GO:0006307">
    <property type="term" value="P:DNA alkylation repair"/>
    <property type="evidence" value="ECO:0007669"/>
    <property type="project" value="TreeGrafter"/>
</dbReference>
<dbReference type="PANTHER" id="PTHR43003">
    <property type="entry name" value="DNA-3-METHYLADENINE GLYCOSYLASE"/>
    <property type="match status" value="1"/>
</dbReference>
<reference evidence="6 7" key="1">
    <citation type="submission" date="2020-01" db="EMBL/GenBank/DDBJ databases">
        <title>Sulfitobacter sediminilitoris sp. nov., isolated from a tidal flat.</title>
        <authorList>
            <person name="Park S."/>
            <person name="Yoon J.-H."/>
        </authorList>
    </citation>
    <scope>NUCLEOTIDE SEQUENCE [LARGE SCALE GENOMIC DNA]</scope>
    <source>
        <strain evidence="6 7">JBTF-M27</strain>
    </source>
</reference>
<dbReference type="SMART" id="SM00478">
    <property type="entry name" value="ENDO3c"/>
    <property type="match status" value="1"/>
</dbReference>
<dbReference type="GO" id="GO:0043916">
    <property type="term" value="F:DNA-7-methylguanine glycosylase activity"/>
    <property type="evidence" value="ECO:0007669"/>
    <property type="project" value="TreeGrafter"/>
</dbReference>
<dbReference type="RefSeq" id="WP_164352170.1">
    <property type="nucleotide sequence ID" value="NZ_JAABNT010000001.1"/>
</dbReference>
<dbReference type="Gene3D" id="1.10.1670.40">
    <property type="match status" value="1"/>
</dbReference>
<dbReference type="GO" id="GO:0005737">
    <property type="term" value="C:cytoplasm"/>
    <property type="evidence" value="ECO:0007669"/>
    <property type="project" value="TreeGrafter"/>
</dbReference>
<evidence type="ECO:0000256" key="3">
    <source>
        <dbReference type="ARBA" id="ARBA00022763"/>
    </source>
</evidence>
<dbReference type="Proteomes" id="UP000468591">
    <property type="component" value="Unassembled WGS sequence"/>
</dbReference>